<dbReference type="KEGG" id="vg:28801104"/>
<dbReference type="GeneID" id="28801104"/>
<dbReference type="RefSeq" id="YP_009273536.1">
    <property type="nucleotide sequence ID" value="NC_030906.1"/>
</dbReference>
<feature type="compositionally biased region" description="Low complexity" evidence="1">
    <location>
        <begin position="15"/>
        <end position="44"/>
    </location>
</feature>
<gene>
    <name evidence="2" type="ORF">GMA6_54</name>
</gene>
<sequence length="155" mass="16861">MAAAKKKPTPRKRSAPATKKTTTARKATPAKRAPANKKATTTKATTRKPAAKKTAQTYEPHPIEYTDEGFQVGTDSAIIATTLVTGASDRAEINALAEKEIKKVNGLTTRTGKDKYTPSMVSSILSRMLATGEYEVQASWQLVKVEKKTRGRKKK</sequence>
<evidence type="ECO:0000256" key="1">
    <source>
        <dbReference type="SAM" id="MobiDB-lite"/>
    </source>
</evidence>
<organism evidence="2 3">
    <name type="scientific">Gordonia phage GMA6</name>
    <dbReference type="NCBI Taxonomy" id="1647285"/>
    <lineage>
        <taxon>Viruses</taxon>
        <taxon>Duplodnaviria</taxon>
        <taxon>Heunggongvirae</taxon>
        <taxon>Uroviricota</taxon>
        <taxon>Caudoviricetes</taxon>
        <taxon>Bendigovirus</taxon>
        <taxon>Bendigovirus GMA6</taxon>
    </lineage>
</organism>
<proteinExistence type="predicted"/>
<protein>
    <submittedName>
        <fullName evidence="2">Uncharacterized protein</fullName>
    </submittedName>
</protein>
<keyword evidence="3" id="KW-1185">Reference proteome</keyword>
<feature type="region of interest" description="Disordered" evidence="1">
    <location>
        <begin position="1"/>
        <end position="69"/>
    </location>
</feature>
<reference evidence="2 3" key="1">
    <citation type="journal article" date="2015" name="PLoS ONE">
        <title>Lysis to Kill: Evaluation of the Lytic Abilities, and Genomics of Nine Bacteriophages Infective for Gordonia spp. and Their Potential Use in Activated Sludge Foam Biocontrol.</title>
        <authorList>
            <person name="Dyson Z.A."/>
            <person name="Tucci J."/>
            <person name="Seviour R.J."/>
            <person name="Petrovski S."/>
        </authorList>
    </citation>
    <scope>NUCLEOTIDE SEQUENCE [LARGE SCALE GENOMIC DNA]</scope>
</reference>
<accession>A0A0K0NKS7</accession>
<name>A0A0K0NKS7_9CAUD</name>
<dbReference type="EMBL" id="KR063280">
    <property type="protein sequence ID" value="AKL88335.1"/>
    <property type="molecule type" value="Genomic_DNA"/>
</dbReference>
<dbReference type="Proteomes" id="UP000203886">
    <property type="component" value="Segment"/>
</dbReference>
<feature type="compositionally biased region" description="Basic residues" evidence="1">
    <location>
        <begin position="1"/>
        <end position="14"/>
    </location>
</feature>
<evidence type="ECO:0000313" key="2">
    <source>
        <dbReference type="EMBL" id="AKL88335.1"/>
    </source>
</evidence>
<evidence type="ECO:0000313" key="3">
    <source>
        <dbReference type="Proteomes" id="UP000203886"/>
    </source>
</evidence>